<evidence type="ECO:0000313" key="1">
    <source>
        <dbReference type="EMBL" id="JAH09265.1"/>
    </source>
</evidence>
<dbReference type="AlphaFoldDB" id="A0A0E9PYY2"/>
<organism evidence="1">
    <name type="scientific">Anguilla anguilla</name>
    <name type="common">European freshwater eel</name>
    <name type="synonym">Muraena anguilla</name>
    <dbReference type="NCBI Taxonomy" id="7936"/>
    <lineage>
        <taxon>Eukaryota</taxon>
        <taxon>Metazoa</taxon>
        <taxon>Chordata</taxon>
        <taxon>Craniata</taxon>
        <taxon>Vertebrata</taxon>
        <taxon>Euteleostomi</taxon>
        <taxon>Actinopterygii</taxon>
        <taxon>Neopterygii</taxon>
        <taxon>Teleostei</taxon>
        <taxon>Anguilliformes</taxon>
        <taxon>Anguillidae</taxon>
        <taxon>Anguilla</taxon>
    </lineage>
</organism>
<dbReference type="EMBL" id="GBXM01099312">
    <property type="protein sequence ID" value="JAH09265.1"/>
    <property type="molecule type" value="Transcribed_RNA"/>
</dbReference>
<name>A0A0E9PYY2_ANGAN</name>
<sequence length="27" mass="3140">MFLSVTYSVTFSQLRWYTCICCSISSL</sequence>
<accession>A0A0E9PYY2</accession>
<reference evidence="1" key="1">
    <citation type="submission" date="2014-11" db="EMBL/GenBank/DDBJ databases">
        <authorList>
            <person name="Amaro Gonzalez C."/>
        </authorList>
    </citation>
    <scope>NUCLEOTIDE SEQUENCE</scope>
</reference>
<reference evidence="1" key="2">
    <citation type="journal article" date="2015" name="Fish Shellfish Immunol.">
        <title>Early steps in the European eel (Anguilla anguilla)-Vibrio vulnificus interaction in the gills: Role of the RtxA13 toxin.</title>
        <authorList>
            <person name="Callol A."/>
            <person name="Pajuelo D."/>
            <person name="Ebbesson L."/>
            <person name="Teles M."/>
            <person name="MacKenzie S."/>
            <person name="Amaro C."/>
        </authorList>
    </citation>
    <scope>NUCLEOTIDE SEQUENCE</scope>
</reference>
<proteinExistence type="predicted"/>
<protein>
    <submittedName>
        <fullName evidence="1">Uncharacterized protein</fullName>
    </submittedName>
</protein>